<evidence type="ECO:0000259" key="6">
    <source>
        <dbReference type="PROSITE" id="PS51123"/>
    </source>
</evidence>
<dbReference type="InterPro" id="IPR050330">
    <property type="entry name" value="Bact_OuterMem_StrucFunc"/>
</dbReference>
<accession>A6G4L3</accession>
<protein>
    <submittedName>
        <fullName evidence="7">OmpA domain protein</fullName>
    </submittedName>
</protein>
<dbReference type="eggNOG" id="COG2885">
    <property type="taxonomic scope" value="Bacteria"/>
</dbReference>
<comment type="caution">
    <text evidence="7">The sequence shown here is derived from an EMBL/GenBank/DDBJ whole genome shotgun (WGS) entry which is preliminary data.</text>
</comment>
<dbReference type="PROSITE" id="PS51123">
    <property type="entry name" value="OMPA_2"/>
    <property type="match status" value="1"/>
</dbReference>
<gene>
    <name evidence="7" type="ORF">PPSIR1_27243</name>
</gene>
<dbReference type="InterPro" id="IPR006665">
    <property type="entry name" value="OmpA-like"/>
</dbReference>
<dbReference type="PANTHER" id="PTHR30329:SF21">
    <property type="entry name" value="LIPOPROTEIN YIAD-RELATED"/>
    <property type="match status" value="1"/>
</dbReference>
<proteinExistence type="predicted"/>
<evidence type="ECO:0000256" key="1">
    <source>
        <dbReference type="ARBA" id="ARBA00004442"/>
    </source>
</evidence>
<evidence type="ECO:0000256" key="2">
    <source>
        <dbReference type="ARBA" id="ARBA00023136"/>
    </source>
</evidence>
<dbReference type="GO" id="GO:0009279">
    <property type="term" value="C:cell outer membrane"/>
    <property type="evidence" value="ECO:0007669"/>
    <property type="project" value="UniProtKB-SubCell"/>
</dbReference>
<feature type="domain" description="OmpA-like" evidence="6">
    <location>
        <begin position="58"/>
        <end position="175"/>
    </location>
</feature>
<dbReference type="EMBL" id="ABCS01000022">
    <property type="protein sequence ID" value="EDM79133.1"/>
    <property type="molecule type" value="Genomic_DNA"/>
</dbReference>
<reference evidence="7 8" key="1">
    <citation type="submission" date="2007-06" db="EMBL/GenBank/DDBJ databases">
        <authorList>
            <person name="Shimkets L."/>
            <person name="Ferriera S."/>
            <person name="Johnson J."/>
            <person name="Kravitz S."/>
            <person name="Beeson K."/>
            <person name="Sutton G."/>
            <person name="Rogers Y.-H."/>
            <person name="Friedman R."/>
            <person name="Frazier M."/>
            <person name="Venter J.C."/>
        </authorList>
    </citation>
    <scope>NUCLEOTIDE SEQUENCE [LARGE SCALE GENOMIC DNA]</scope>
    <source>
        <strain evidence="7 8">SIR-1</strain>
    </source>
</reference>
<feature type="compositionally biased region" description="Basic and acidic residues" evidence="5">
    <location>
        <begin position="158"/>
        <end position="182"/>
    </location>
</feature>
<dbReference type="PROSITE" id="PS51257">
    <property type="entry name" value="PROKAR_LIPOPROTEIN"/>
    <property type="match status" value="1"/>
</dbReference>
<evidence type="ECO:0000256" key="3">
    <source>
        <dbReference type="ARBA" id="ARBA00023237"/>
    </source>
</evidence>
<dbReference type="OrthoDB" id="5512550at2"/>
<keyword evidence="3" id="KW-0998">Cell outer membrane</keyword>
<evidence type="ECO:0000313" key="7">
    <source>
        <dbReference type="EMBL" id="EDM79133.1"/>
    </source>
</evidence>
<dbReference type="Pfam" id="PF00691">
    <property type="entry name" value="OmpA"/>
    <property type="match status" value="1"/>
</dbReference>
<dbReference type="STRING" id="391625.PPSIR1_27243"/>
<dbReference type="AlphaFoldDB" id="A6G4L3"/>
<name>A6G4L3_9BACT</name>
<dbReference type="InterPro" id="IPR006664">
    <property type="entry name" value="OMP_bac"/>
</dbReference>
<evidence type="ECO:0000256" key="5">
    <source>
        <dbReference type="SAM" id="MobiDB-lite"/>
    </source>
</evidence>
<dbReference type="SUPFAM" id="SSF103088">
    <property type="entry name" value="OmpA-like"/>
    <property type="match status" value="1"/>
</dbReference>
<comment type="subcellular location">
    <subcellularLocation>
        <location evidence="1">Cell outer membrane</location>
    </subcellularLocation>
</comment>
<dbReference type="CDD" id="cd07185">
    <property type="entry name" value="OmpA_C-like"/>
    <property type="match status" value="1"/>
</dbReference>
<organism evidence="7 8">
    <name type="scientific">Plesiocystis pacifica SIR-1</name>
    <dbReference type="NCBI Taxonomy" id="391625"/>
    <lineage>
        <taxon>Bacteria</taxon>
        <taxon>Pseudomonadati</taxon>
        <taxon>Myxococcota</taxon>
        <taxon>Polyangia</taxon>
        <taxon>Nannocystales</taxon>
        <taxon>Nannocystaceae</taxon>
        <taxon>Plesiocystis</taxon>
    </lineage>
</organism>
<dbReference type="RefSeq" id="WP_006971662.1">
    <property type="nucleotide sequence ID" value="NZ_ABCS01000022.1"/>
</dbReference>
<evidence type="ECO:0000313" key="8">
    <source>
        <dbReference type="Proteomes" id="UP000005801"/>
    </source>
</evidence>
<sequence length="182" mass="19508">MRAKLFSTATVGVALSLGMLLTACGPIAFNDSIRYASAPTAEPAPEPEPPQTGHAKLEGDHIIIDGKIHFAHDSAEILEDSFEILDDVAEVMNAHPELPMLDIIGHTSTEGSDKHNMELSTARAKAVADYLAGHGVDASRVTSEGKGETEPIADESTEEGKRQNRRVEFKIIKPEEAPARGN</sequence>
<dbReference type="PANTHER" id="PTHR30329">
    <property type="entry name" value="STATOR ELEMENT OF FLAGELLAR MOTOR COMPLEX"/>
    <property type="match status" value="1"/>
</dbReference>
<keyword evidence="2 4" id="KW-0472">Membrane</keyword>
<dbReference type="InterPro" id="IPR036737">
    <property type="entry name" value="OmpA-like_sf"/>
</dbReference>
<dbReference type="Proteomes" id="UP000005801">
    <property type="component" value="Unassembled WGS sequence"/>
</dbReference>
<keyword evidence="8" id="KW-1185">Reference proteome</keyword>
<evidence type="ECO:0000256" key="4">
    <source>
        <dbReference type="PROSITE-ProRule" id="PRU00473"/>
    </source>
</evidence>
<dbReference type="PRINTS" id="PR01021">
    <property type="entry name" value="OMPADOMAIN"/>
</dbReference>
<dbReference type="Gene3D" id="3.30.1330.60">
    <property type="entry name" value="OmpA-like domain"/>
    <property type="match status" value="1"/>
</dbReference>
<feature type="region of interest" description="Disordered" evidence="5">
    <location>
        <begin position="138"/>
        <end position="182"/>
    </location>
</feature>